<dbReference type="Proteomes" id="UP000193642">
    <property type="component" value="Unassembled WGS sequence"/>
</dbReference>
<evidence type="ECO:0000313" key="5">
    <source>
        <dbReference type="EMBL" id="ORY42260.1"/>
    </source>
</evidence>
<evidence type="ECO:0000313" key="6">
    <source>
        <dbReference type="Proteomes" id="UP000193642"/>
    </source>
</evidence>
<dbReference type="GO" id="GO:0007034">
    <property type="term" value="P:vacuolar transport"/>
    <property type="evidence" value="ECO:0007669"/>
    <property type="project" value="UniProtKB-ARBA"/>
</dbReference>
<keyword evidence="2" id="KW-0653">Protein transport</keyword>
<dbReference type="InterPro" id="IPR002014">
    <property type="entry name" value="VHS_dom"/>
</dbReference>
<feature type="compositionally biased region" description="Basic and acidic residues" evidence="3">
    <location>
        <begin position="321"/>
        <end position="334"/>
    </location>
</feature>
<dbReference type="GO" id="GO:0006897">
    <property type="term" value="P:endocytosis"/>
    <property type="evidence" value="ECO:0007669"/>
    <property type="project" value="InterPro"/>
</dbReference>
<dbReference type="GO" id="GO:0007015">
    <property type="term" value="P:actin filament organization"/>
    <property type="evidence" value="ECO:0007669"/>
    <property type="project" value="InterPro"/>
</dbReference>
<dbReference type="Pfam" id="PF03127">
    <property type="entry name" value="GAT"/>
    <property type="match status" value="1"/>
</dbReference>
<dbReference type="GO" id="GO:0051666">
    <property type="term" value="P:actin cortical patch localization"/>
    <property type="evidence" value="ECO:0007669"/>
    <property type="project" value="TreeGrafter"/>
</dbReference>
<dbReference type="GO" id="GO:0035091">
    <property type="term" value="F:phosphatidylinositol binding"/>
    <property type="evidence" value="ECO:0007669"/>
    <property type="project" value="InterPro"/>
</dbReference>
<proteinExistence type="predicted"/>
<protein>
    <recommendedName>
        <fullName evidence="4">VHS domain-containing protein</fullName>
    </recommendedName>
</protein>
<dbReference type="PANTHER" id="PTHR47789:SF1">
    <property type="entry name" value="LAS SEVENTEEN-BINDING PROTEIN 5"/>
    <property type="match status" value="1"/>
</dbReference>
<dbReference type="EMBL" id="MCGO01000029">
    <property type="protein sequence ID" value="ORY42260.1"/>
    <property type="molecule type" value="Genomic_DNA"/>
</dbReference>
<dbReference type="OrthoDB" id="2018246at2759"/>
<sequence length="371" mass="40761">MSRIGLLIDRATNGIESSDSVYVEIADAVTSHYATANPQAGCIEALDAIRQQLDFGNYLVNRCTLELTDFLFGQCGQPFINTLSQAQNIGALLHFIDANMNGTLKQKENKQICINLIGKWAIQVEEPKALQELFETLVRQGHKFPQEIWNQLEPGTYEKINTTGPFRGLKLRKDQFLNSMAYHLGKSASGALSADSSKQTSQTFLDIDRSTPVGHTPIVAGSAANSAVAVNEAPAHQQKMDGLIASTLNCTSLLAELLSVAKPEKDLMEECYQQCLVSQQDIVKLIDTIEDEDQLNTLMEVNVSVNDALAQYSQWKLARAKEREQRGLDRRETRALPSPVRTDSGGSIGKVPLPYSVWSGDSPASAYQQNA</sequence>
<feature type="region of interest" description="Disordered" evidence="3">
    <location>
        <begin position="321"/>
        <end position="371"/>
    </location>
</feature>
<keyword evidence="1" id="KW-0813">Transport</keyword>
<dbReference type="Gene3D" id="1.20.58.160">
    <property type="match status" value="1"/>
</dbReference>
<dbReference type="InterPro" id="IPR038425">
    <property type="entry name" value="GAT_sf"/>
</dbReference>
<dbReference type="Pfam" id="PF00790">
    <property type="entry name" value="VHS"/>
    <property type="match status" value="1"/>
</dbReference>
<dbReference type="InterPro" id="IPR004152">
    <property type="entry name" value="GAT_dom"/>
</dbReference>
<evidence type="ECO:0000256" key="3">
    <source>
        <dbReference type="SAM" id="MobiDB-lite"/>
    </source>
</evidence>
<feature type="domain" description="VHS" evidence="4">
    <location>
        <begin position="20"/>
        <end position="145"/>
    </location>
</feature>
<keyword evidence="6" id="KW-1185">Reference proteome</keyword>
<reference evidence="5 6" key="1">
    <citation type="submission" date="2016-07" db="EMBL/GenBank/DDBJ databases">
        <title>Pervasive Adenine N6-methylation of Active Genes in Fungi.</title>
        <authorList>
            <consortium name="DOE Joint Genome Institute"/>
            <person name="Mondo S.J."/>
            <person name="Dannebaum R.O."/>
            <person name="Kuo R.C."/>
            <person name="Labutti K."/>
            <person name="Haridas S."/>
            <person name="Kuo A."/>
            <person name="Salamov A."/>
            <person name="Ahrendt S.R."/>
            <person name="Lipzen A."/>
            <person name="Sullivan W."/>
            <person name="Andreopoulos W.B."/>
            <person name="Clum A."/>
            <person name="Lindquist E."/>
            <person name="Daum C."/>
            <person name="Ramamoorthy G.K."/>
            <person name="Gryganskyi A."/>
            <person name="Culley D."/>
            <person name="Magnuson J.K."/>
            <person name="James T.Y."/>
            <person name="O'Malley M.A."/>
            <person name="Stajich J.E."/>
            <person name="Spatafora J.W."/>
            <person name="Visel A."/>
            <person name="Grigoriev I.V."/>
        </authorList>
    </citation>
    <scope>NUCLEOTIDE SEQUENCE [LARGE SCALE GENOMIC DNA]</scope>
    <source>
        <strain evidence="5 6">JEL800</strain>
    </source>
</reference>
<dbReference type="GO" id="GO:0043130">
    <property type="term" value="F:ubiquitin binding"/>
    <property type="evidence" value="ECO:0007669"/>
    <property type="project" value="InterPro"/>
</dbReference>
<dbReference type="GO" id="GO:0030479">
    <property type="term" value="C:actin cortical patch"/>
    <property type="evidence" value="ECO:0007669"/>
    <property type="project" value="TreeGrafter"/>
</dbReference>
<dbReference type="PANTHER" id="PTHR47789">
    <property type="entry name" value="LAS SEVENTEEN-BINDING PROTEIN 5"/>
    <property type="match status" value="1"/>
</dbReference>
<gene>
    <name evidence="5" type="ORF">BCR33DRAFT_851779</name>
</gene>
<evidence type="ECO:0000256" key="1">
    <source>
        <dbReference type="ARBA" id="ARBA00022448"/>
    </source>
</evidence>
<organism evidence="5 6">
    <name type="scientific">Rhizoclosmatium globosum</name>
    <dbReference type="NCBI Taxonomy" id="329046"/>
    <lineage>
        <taxon>Eukaryota</taxon>
        <taxon>Fungi</taxon>
        <taxon>Fungi incertae sedis</taxon>
        <taxon>Chytridiomycota</taxon>
        <taxon>Chytridiomycota incertae sedis</taxon>
        <taxon>Chytridiomycetes</taxon>
        <taxon>Chytridiales</taxon>
        <taxon>Chytriomycetaceae</taxon>
        <taxon>Rhizoclosmatium</taxon>
    </lineage>
</organism>
<evidence type="ECO:0000259" key="4">
    <source>
        <dbReference type="PROSITE" id="PS50179"/>
    </source>
</evidence>
<dbReference type="InterPro" id="IPR045007">
    <property type="entry name" value="LSB5"/>
</dbReference>
<dbReference type="SUPFAM" id="SSF89009">
    <property type="entry name" value="GAT-like domain"/>
    <property type="match status" value="1"/>
</dbReference>
<dbReference type="PROSITE" id="PS50179">
    <property type="entry name" value="VHS"/>
    <property type="match status" value="1"/>
</dbReference>
<dbReference type="GO" id="GO:0015031">
    <property type="term" value="P:protein transport"/>
    <property type="evidence" value="ECO:0007669"/>
    <property type="project" value="UniProtKB-KW"/>
</dbReference>
<dbReference type="Gene3D" id="1.25.40.90">
    <property type="match status" value="1"/>
</dbReference>
<dbReference type="STRING" id="329046.A0A1Y2C5D9"/>
<comment type="caution">
    <text evidence="5">The sequence shown here is derived from an EMBL/GenBank/DDBJ whole genome shotgun (WGS) entry which is preliminary data.</text>
</comment>
<dbReference type="AlphaFoldDB" id="A0A1Y2C5D9"/>
<dbReference type="InterPro" id="IPR008942">
    <property type="entry name" value="ENTH_VHS"/>
</dbReference>
<evidence type="ECO:0000256" key="2">
    <source>
        <dbReference type="ARBA" id="ARBA00022927"/>
    </source>
</evidence>
<dbReference type="SUPFAM" id="SSF48464">
    <property type="entry name" value="ENTH/VHS domain"/>
    <property type="match status" value="1"/>
</dbReference>
<accession>A0A1Y2C5D9</accession>
<name>A0A1Y2C5D9_9FUNG</name>